<evidence type="ECO:0000256" key="3">
    <source>
        <dbReference type="ARBA" id="ARBA00022679"/>
    </source>
</evidence>
<dbReference type="PANTHER" id="PTHR12001">
    <property type="entry name" value="GERANYLGERANYL PYROPHOSPHATE SYNTHASE"/>
    <property type="match status" value="1"/>
</dbReference>
<dbReference type="PROSITE" id="PS00723">
    <property type="entry name" value="POLYPRENYL_SYNTHASE_1"/>
    <property type="match status" value="1"/>
</dbReference>
<dbReference type="Pfam" id="PF00348">
    <property type="entry name" value="polyprenyl_synt"/>
    <property type="match status" value="1"/>
</dbReference>
<keyword evidence="4" id="KW-0479">Metal-binding</keyword>
<dbReference type="SUPFAM" id="SSF48576">
    <property type="entry name" value="Terpenoid synthases"/>
    <property type="match status" value="1"/>
</dbReference>
<accession>A0A8J6NFM1</accession>
<name>A0A8J6NFM1_9BACT</name>
<dbReference type="Proteomes" id="UP000614424">
    <property type="component" value="Unassembled WGS sequence"/>
</dbReference>
<keyword evidence="5" id="KW-0460">Magnesium</keyword>
<dbReference type="SFLD" id="SFLDS00005">
    <property type="entry name" value="Isoprenoid_Synthase_Type_I"/>
    <property type="match status" value="1"/>
</dbReference>
<protein>
    <submittedName>
        <fullName evidence="7">Polyprenyl synthetase family protein</fullName>
    </submittedName>
</protein>
<comment type="similarity">
    <text evidence="2 6">Belongs to the FPP/GGPP synthase family.</text>
</comment>
<comment type="caution">
    <text evidence="7">The sequence shown here is derived from an EMBL/GenBank/DDBJ whole genome shotgun (WGS) entry which is preliminary data.</text>
</comment>
<proteinExistence type="inferred from homology"/>
<evidence type="ECO:0000313" key="8">
    <source>
        <dbReference type="Proteomes" id="UP000614424"/>
    </source>
</evidence>
<dbReference type="InterPro" id="IPR000092">
    <property type="entry name" value="Polyprenyl_synt"/>
</dbReference>
<dbReference type="AlphaFoldDB" id="A0A8J6NFM1"/>
<organism evidence="7 8">
    <name type="scientific">Candidatus Desulfobia pelagia</name>
    <dbReference type="NCBI Taxonomy" id="2841692"/>
    <lineage>
        <taxon>Bacteria</taxon>
        <taxon>Pseudomonadati</taxon>
        <taxon>Thermodesulfobacteriota</taxon>
        <taxon>Desulfobulbia</taxon>
        <taxon>Desulfobulbales</taxon>
        <taxon>Desulfobulbaceae</taxon>
        <taxon>Candidatus Desulfobia</taxon>
    </lineage>
</organism>
<dbReference type="GO" id="GO:0004659">
    <property type="term" value="F:prenyltransferase activity"/>
    <property type="evidence" value="ECO:0007669"/>
    <property type="project" value="InterPro"/>
</dbReference>
<dbReference type="Gene3D" id="1.10.600.10">
    <property type="entry name" value="Farnesyl Diphosphate Synthase"/>
    <property type="match status" value="1"/>
</dbReference>
<gene>
    <name evidence="7" type="ORF">H8E41_12150</name>
</gene>
<dbReference type="GO" id="GO:0008299">
    <property type="term" value="P:isoprenoid biosynthetic process"/>
    <property type="evidence" value="ECO:0007669"/>
    <property type="project" value="InterPro"/>
</dbReference>
<dbReference type="GO" id="GO:0046872">
    <property type="term" value="F:metal ion binding"/>
    <property type="evidence" value="ECO:0007669"/>
    <property type="project" value="UniProtKB-KW"/>
</dbReference>
<evidence type="ECO:0000256" key="5">
    <source>
        <dbReference type="ARBA" id="ARBA00022842"/>
    </source>
</evidence>
<sequence>MKKSELLALLQPEIEVIDTTMHQEFASINNTLLKEIIDYAVFNGGKRIRPLLTLLAARLCAFCKMPKGVGKEEELTPPIDLYRLAMVFEFLHAASLLHDDVIDNATQRRGKPSANTIWGTTHVILAGDFLHASAMTLAGTVGDSSTLNIIGSATTAMIEAEFLQMQTAAAKDLSEENYFTILRGKTGALIGSACEIGAYFTDAENEQQAALRRYGDALGLAFQVVDDLLDYQGYPENTGKAVGNDFVEGKMTLPLIYTLQNAEGDEKIFITHLLDGTPEQRQEHIEDIYPLIEKHEGFAYSRKGAETLVETAIESLDIFKDCQAKKTLIGLARYVLTREK</sequence>
<evidence type="ECO:0000256" key="2">
    <source>
        <dbReference type="ARBA" id="ARBA00006706"/>
    </source>
</evidence>
<dbReference type="CDD" id="cd00685">
    <property type="entry name" value="Trans_IPPS_HT"/>
    <property type="match status" value="1"/>
</dbReference>
<comment type="cofactor">
    <cofactor evidence="1">
        <name>Mg(2+)</name>
        <dbReference type="ChEBI" id="CHEBI:18420"/>
    </cofactor>
</comment>
<dbReference type="PROSITE" id="PS00444">
    <property type="entry name" value="POLYPRENYL_SYNTHASE_2"/>
    <property type="match status" value="1"/>
</dbReference>
<reference evidence="7 8" key="1">
    <citation type="submission" date="2020-08" db="EMBL/GenBank/DDBJ databases">
        <title>Bridging the membrane lipid divide: bacteria of the FCB group superphylum have the potential to synthesize archaeal ether lipids.</title>
        <authorList>
            <person name="Villanueva L."/>
            <person name="Von Meijenfeldt F.A.B."/>
            <person name="Westbye A.B."/>
            <person name="Yadav S."/>
            <person name="Hopmans E.C."/>
            <person name="Dutilh B.E."/>
            <person name="Sinninghe Damste J.S."/>
        </authorList>
    </citation>
    <scope>NUCLEOTIDE SEQUENCE [LARGE SCALE GENOMIC DNA]</scope>
    <source>
        <strain evidence="7">NIOZ-UU47</strain>
    </source>
</reference>
<dbReference type="PANTHER" id="PTHR12001:SF69">
    <property type="entry name" value="ALL TRANS-POLYPRENYL-DIPHOSPHATE SYNTHASE PDSS1"/>
    <property type="match status" value="1"/>
</dbReference>
<dbReference type="InterPro" id="IPR033749">
    <property type="entry name" value="Polyprenyl_synt_CS"/>
</dbReference>
<evidence type="ECO:0000313" key="7">
    <source>
        <dbReference type="EMBL" id="MBC8318647.1"/>
    </source>
</evidence>
<evidence type="ECO:0000256" key="1">
    <source>
        <dbReference type="ARBA" id="ARBA00001946"/>
    </source>
</evidence>
<dbReference type="InterPro" id="IPR008949">
    <property type="entry name" value="Isoprenoid_synthase_dom_sf"/>
</dbReference>
<dbReference type="EMBL" id="JACNJZ010000172">
    <property type="protein sequence ID" value="MBC8318647.1"/>
    <property type="molecule type" value="Genomic_DNA"/>
</dbReference>
<evidence type="ECO:0000256" key="4">
    <source>
        <dbReference type="ARBA" id="ARBA00022723"/>
    </source>
</evidence>
<keyword evidence="3 6" id="KW-0808">Transferase</keyword>
<evidence type="ECO:0000256" key="6">
    <source>
        <dbReference type="RuleBase" id="RU004466"/>
    </source>
</evidence>